<feature type="region of interest" description="Disordered" evidence="1">
    <location>
        <begin position="27"/>
        <end position="47"/>
    </location>
</feature>
<organism evidence="2 3">
    <name type="scientific">Dorcoceras hygrometricum</name>
    <dbReference type="NCBI Taxonomy" id="472368"/>
    <lineage>
        <taxon>Eukaryota</taxon>
        <taxon>Viridiplantae</taxon>
        <taxon>Streptophyta</taxon>
        <taxon>Embryophyta</taxon>
        <taxon>Tracheophyta</taxon>
        <taxon>Spermatophyta</taxon>
        <taxon>Magnoliopsida</taxon>
        <taxon>eudicotyledons</taxon>
        <taxon>Gunneridae</taxon>
        <taxon>Pentapetalae</taxon>
        <taxon>asterids</taxon>
        <taxon>lamiids</taxon>
        <taxon>Lamiales</taxon>
        <taxon>Gesneriaceae</taxon>
        <taxon>Didymocarpoideae</taxon>
        <taxon>Trichosporeae</taxon>
        <taxon>Loxocarpinae</taxon>
        <taxon>Dorcoceras</taxon>
    </lineage>
</organism>
<protein>
    <submittedName>
        <fullName evidence="2">Uncharacterized protein</fullName>
    </submittedName>
</protein>
<reference evidence="2 3" key="1">
    <citation type="journal article" date="2015" name="Proc. Natl. Acad. Sci. U.S.A.">
        <title>The resurrection genome of Boea hygrometrica: A blueprint for survival of dehydration.</title>
        <authorList>
            <person name="Xiao L."/>
            <person name="Yang G."/>
            <person name="Zhang L."/>
            <person name="Yang X."/>
            <person name="Zhao S."/>
            <person name="Ji Z."/>
            <person name="Zhou Q."/>
            <person name="Hu M."/>
            <person name="Wang Y."/>
            <person name="Chen M."/>
            <person name="Xu Y."/>
            <person name="Jin H."/>
            <person name="Xiao X."/>
            <person name="Hu G."/>
            <person name="Bao F."/>
            <person name="Hu Y."/>
            <person name="Wan P."/>
            <person name="Li L."/>
            <person name="Deng X."/>
            <person name="Kuang T."/>
            <person name="Xiang C."/>
            <person name="Zhu J.K."/>
            <person name="Oliver M.J."/>
            <person name="He Y."/>
        </authorList>
    </citation>
    <scope>NUCLEOTIDE SEQUENCE [LARGE SCALE GENOMIC DNA]</scope>
    <source>
        <strain evidence="3">cv. XS01</strain>
    </source>
</reference>
<evidence type="ECO:0000313" key="2">
    <source>
        <dbReference type="EMBL" id="KZV37999.1"/>
    </source>
</evidence>
<gene>
    <name evidence="2" type="ORF">F511_23454</name>
</gene>
<feature type="compositionally biased region" description="Basic and acidic residues" evidence="1">
    <location>
        <begin position="27"/>
        <end position="39"/>
    </location>
</feature>
<keyword evidence="3" id="KW-1185">Reference proteome</keyword>
<dbReference type="EMBL" id="KV002461">
    <property type="protein sequence ID" value="KZV37999.1"/>
    <property type="molecule type" value="Genomic_DNA"/>
</dbReference>
<evidence type="ECO:0000256" key="1">
    <source>
        <dbReference type="SAM" id="MobiDB-lite"/>
    </source>
</evidence>
<feature type="compositionally biased region" description="Acidic residues" evidence="1">
    <location>
        <begin position="154"/>
        <end position="164"/>
    </location>
</feature>
<proteinExistence type="predicted"/>
<accession>A0A2Z7BU98</accession>
<evidence type="ECO:0000313" key="3">
    <source>
        <dbReference type="Proteomes" id="UP000250235"/>
    </source>
</evidence>
<feature type="region of interest" description="Disordered" evidence="1">
    <location>
        <begin position="143"/>
        <end position="180"/>
    </location>
</feature>
<sequence length="180" mass="20268">MPELEELPITDEEHQEMSVQNMVDRVEGHSHGHAMEKQSAEPQGEVPEKNVVDIKEASKMMAEGIFGLRESFDNSINRKTTAPDYRQRTSAGNIATCRNISLESSGQEIPQSAHQNTQRRVLRERAAAKRELAGTVISKSKFCRKSMEDKNSDDNDDSNSEDDTQGNRTIDFHVGNFTFQ</sequence>
<dbReference type="AlphaFoldDB" id="A0A2Z7BU98"/>
<name>A0A2Z7BU98_9LAMI</name>
<dbReference type="Proteomes" id="UP000250235">
    <property type="component" value="Unassembled WGS sequence"/>
</dbReference>